<dbReference type="GeneID" id="54456461"/>
<feature type="binding site" evidence="6">
    <location>
        <position position="142"/>
    </location>
    <ligand>
        <name>Mg(2+)</name>
        <dbReference type="ChEBI" id="CHEBI:18420"/>
        <label>1</label>
        <note>catalytic</note>
    </ligand>
</feature>
<dbReference type="InterPro" id="IPR020583">
    <property type="entry name" value="Inositol_monoP_metal-BS"/>
</dbReference>
<keyword evidence="3 6" id="KW-0479">Metal-binding</keyword>
<organism evidence="7">
    <name type="scientific">Mytilinidion resinicola</name>
    <dbReference type="NCBI Taxonomy" id="574789"/>
    <lineage>
        <taxon>Eukaryota</taxon>
        <taxon>Fungi</taxon>
        <taxon>Dikarya</taxon>
        <taxon>Ascomycota</taxon>
        <taxon>Pezizomycotina</taxon>
        <taxon>Dothideomycetes</taxon>
        <taxon>Pleosporomycetidae</taxon>
        <taxon>Mytilinidiales</taxon>
        <taxon>Mytilinidiaceae</taxon>
        <taxon>Mytilinidion</taxon>
    </lineage>
</organism>
<dbReference type="PROSITE" id="PS00629">
    <property type="entry name" value="IMP_1"/>
    <property type="match status" value="1"/>
</dbReference>
<proteinExistence type="inferred from homology"/>
<keyword evidence="8" id="KW-1185">Reference proteome</keyword>
<gene>
    <name evidence="7 9" type="ORF">BDZ99DRAFT_388369</name>
</gene>
<evidence type="ECO:0000256" key="6">
    <source>
        <dbReference type="PIRSR" id="PIRSR600760-2"/>
    </source>
</evidence>
<dbReference type="OrthoDB" id="411145at2759"/>
<dbReference type="EMBL" id="MU003701">
    <property type="protein sequence ID" value="KAF2809624.1"/>
    <property type="molecule type" value="Genomic_DNA"/>
</dbReference>
<dbReference type="Proteomes" id="UP000504636">
    <property type="component" value="Unplaced"/>
</dbReference>
<protein>
    <submittedName>
        <fullName evidence="7 9">Carbohydrate phosphatase</fullName>
    </submittedName>
</protein>
<dbReference type="PANTHER" id="PTHR43200">
    <property type="entry name" value="PHOSPHATASE"/>
    <property type="match status" value="1"/>
</dbReference>
<evidence type="ECO:0000256" key="1">
    <source>
        <dbReference type="ARBA" id="ARBA00001946"/>
    </source>
</evidence>
<dbReference type="PANTHER" id="PTHR43200:SF2">
    <property type="entry name" value="3'(2'),5'-BISPHOSPHATE NUCLEOTIDASE"/>
    <property type="match status" value="1"/>
</dbReference>
<evidence type="ECO:0000256" key="5">
    <source>
        <dbReference type="ARBA" id="ARBA00022842"/>
    </source>
</evidence>
<dbReference type="InterPro" id="IPR051090">
    <property type="entry name" value="Inositol_monoP_superfamily"/>
</dbReference>
<keyword evidence="4" id="KW-0378">Hydrolase</keyword>
<feature type="binding site" evidence="6">
    <location>
        <position position="145"/>
    </location>
    <ligand>
        <name>Mg(2+)</name>
        <dbReference type="ChEBI" id="CHEBI:18420"/>
        <label>1</label>
        <note>catalytic</note>
    </ligand>
</feature>
<keyword evidence="5 6" id="KW-0460">Magnesium</keyword>
<evidence type="ECO:0000256" key="3">
    <source>
        <dbReference type="ARBA" id="ARBA00022723"/>
    </source>
</evidence>
<dbReference type="CDD" id="cd01517">
    <property type="entry name" value="PAP_phosphatase"/>
    <property type="match status" value="1"/>
</dbReference>
<sequence>MSPNYTPDLHLALHTVHRATLLTKSILRFLNNSVAAETKADASPVTIADFAAQCLIITAIRAVHPSDSFVGEESAAALRSNLALREAVWALVSSASSEALTGLGEDDPVGELAVPQTMEEMLDVIDVGVGEQTARGRVWVLDPVDGTATFMKGQQYVVALALLEDGVQKVGVLAAPNLLWDASAGAGEQKIHEDLVDEEGWGVVLSAVEGEGAWVRRIEEEGFGEAVRIGVGAKEKELKELDFVEVAPGSTTLSQESHRRVAEGLGAKWPGTQLWSQQMKYVALSLGAVDVMLRIPKTKDRFTQVWDHAGGQLIFQEAGGKIRDLNGGTIDLAQGRKIQGERNFGMIATRPGYWEKISEAMKEAVADSGF</sequence>
<dbReference type="Gene3D" id="3.30.540.10">
    <property type="entry name" value="Fructose-1,6-Bisphosphatase, subunit A, domain 1"/>
    <property type="match status" value="1"/>
</dbReference>
<feature type="binding site" evidence="6">
    <location>
        <position position="72"/>
    </location>
    <ligand>
        <name>Mg(2+)</name>
        <dbReference type="ChEBI" id="CHEBI:18420"/>
        <label>1</label>
        <note>catalytic</note>
    </ligand>
</feature>
<evidence type="ECO:0000313" key="9">
    <source>
        <dbReference type="RefSeq" id="XP_033576588.1"/>
    </source>
</evidence>
<reference evidence="9" key="3">
    <citation type="submission" date="2025-04" db="UniProtKB">
        <authorList>
            <consortium name="RefSeq"/>
        </authorList>
    </citation>
    <scope>IDENTIFICATION</scope>
    <source>
        <strain evidence="9">CBS 304.34</strain>
    </source>
</reference>
<evidence type="ECO:0000313" key="8">
    <source>
        <dbReference type="Proteomes" id="UP000504636"/>
    </source>
</evidence>
<comment type="similarity">
    <text evidence="2">Belongs to the inositol monophosphatase superfamily.</text>
</comment>
<evidence type="ECO:0000256" key="2">
    <source>
        <dbReference type="ARBA" id="ARBA00009759"/>
    </source>
</evidence>
<dbReference type="Gene3D" id="3.40.190.80">
    <property type="match status" value="1"/>
</dbReference>
<comment type="cofactor">
    <cofactor evidence="1 6">
        <name>Mg(2+)</name>
        <dbReference type="ChEBI" id="CHEBI:18420"/>
    </cofactor>
</comment>
<dbReference type="GO" id="GO:0000103">
    <property type="term" value="P:sulfate assimilation"/>
    <property type="evidence" value="ECO:0007669"/>
    <property type="project" value="TreeGrafter"/>
</dbReference>
<evidence type="ECO:0000313" key="7">
    <source>
        <dbReference type="EMBL" id="KAF2809624.1"/>
    </source>
</evidence>
<dbReference type="GO" id="GO:0046872">
    <property type="term" value="F:metal ion binding"/>
    <property type="evidence" value="ECO:0007669"/>
    <property type="project" value="UniProtKB-KW"/>
</dbReference>
<reference evidence="9" key="2">
    <citation type="submission" date="2020-04" db="EMBL/GenBank/DDBJ databases">
        <authorList>
            <consortium name="NCBI Genome Project"/>
        </authorList>
    </citation>
    <scope>NUCLEOTIDE SEQUENCE</scope>
    <source>
        <strain evidence="9">CBS 304.34</strain>
    </source>
</reference>
<dbReference type="SUPFAM" id="SSF56655">
    <property type="entry name" value="Carbohydrate phosphatase"/>
    <property type="match status" value="1"/>
</dbReference>
<name>A0A6A6YNN7_9PEZI</name>
<reference evidence="7 9" key="1">
    <citation type="journal article" date="2020" name="Stud. Mycol.">
        <title>101 Dothideomycetes genomes: a test case for predicting lifestyles and emergence of pathogens.</title>
        <authorList>
            <person name="Haridas S."/>
            <person name="Albert R."/>
            <person name="Binder M."/>
            <person name="Bloem J."/>
            <person name="Labutti K."/>
            <person name="Salamov A."/>
            <person name="Andreopoulos B."/>
            <person name="Baker S."/>
            <person name="Barry K."/>
            <person name="Bills G."/>
            <person name="Bluhm B."/>
            <person name="Cannon C."/>
            <person name="Castanera R."/>
            <person name="Culley D."/>
            <person name="Daum C."/>
            <person name="Ezra D."/>
            <person name="Gonzalez J."/>
            <person name="Henrissat B."/>
            <person name="Kuo A."/>
            <person name="Liang C."/>
            <person name="Lipzen A."/>
            <person name="Lutzoni F."/>
            <person name="Magnuson J."/>
            <person name="Mondo S."/>
            <person name="Nolan M."/>
            <person name="Ohm R."/>
            <person name="Pangilinan J."/>
            <person name="Park H.-J."/>
            <person name="Ramirez L."/>
            <person name="Alfaro M."/>
            <person name="Sun H."/>
            <person name="Tritt A."/>
            <person name="Yoshinaga Y."/>
            <person name="Zwiers L.-H."/>
            <person name="Turgeon B."/>
            <person name="Goodwin S."/>
            <person name="Spatafora J."/>
            <person name="Crous P."/>
            <person name="Grigoriev I."/>
        </authorList>
    </citation>
    <scope>NUCLEOTIDE SEQUENCE</scope>
    <source>
        <strain evidence="7 9">CBS 304.34</strain>
    </source>
</reference>
<accession>A0A6A6YNN7</accession>
<dbReference type="InterPro" id="IPR000760">
    <property type="entry name" value="Inositol_monophosphatase-like"/>
</dbReference>
<dbReference type="Pfam" id="PF00459">
    <property type="entry name" value="Inositol_P"/>
    <property type="match status" value="1"/>
</dbReference>
<dbReference type="GO" id="GO:0008441">
    <property type="term" value="F:3'(2'),5'-bisphosphate nucleotidase activity"/>
    <property type="evidence" value="ECO:0007669"/>
    <property type="project" value="TreeGrafter"/>
</dbReference>
<dbReference type="RefSeq" id="XP_033576588.1">
    <property type="nucleotide sequence ID" value="XM_033715568.1"/>
</dbReference>
<evidence type="ECO:0000256" key="4">
    <source>
        <dbReference type="ARBA" id="ARBA00022801"/>
    </source>
</evidence>
<dbReference type="AlphaFoldDB" id="A0A6A6YNN7"/>
<feature type="binding site" evidence="6">
    <location>
        <position position="307"/>
    </location>
    <ligand>
        <name>Mg(2+)</name>
        <dbReference type="ChEBI" id="CHEBI:18420"/>
        <label>1</label>
        <note>catalytic</note>
    </ligand>
</feature>